<feature type="domain" description="HTH cro/C1-type" evidence="1">
    <location>
        <begin position="95"/>
        <end position="148"/>
    </location>
</feature>
<proteinExistence type="predicted"/>
<gene>
    <name evidence="2" type="ORF">MELA_01491</name>
</gene>
<dbReference type="SMART" id="SM00530">
    <property type="entry name" value="HTH_XRE"/>
    <property type="match status" value="1"/>
</dbReference>
<accession>A0A564ZIH8</accession>
<dbReference type="PANTHER" id="PTHR40455">
    <property type="entry name" value="ANTITOXIN HIGA"/>
    <property type="match status" value="1"/>
</dbReference>
<sequence>MTIATLEKKLKPLESPVDNELLRWLYLHLPPRPIKSRKMHHNYSEAVRILMRESGGLDTHNRTAVDQHLSAVIPFIEAYEKRAFAIGSATPEDMLRFLMEQHELSQYDLAKELGGQPVVSQILRGKRRLTREHIERLSKRFGVTPATFYPAGTTT</sequence>
<dbReference type="Proteomes" id="UP000334340">
    <property type="component" value="Unassembled WGS sequence"/>
</dbReference>
<dbReference type="GO" id="GO:0006355">
    <property type="term" value="P:regulation of DNA-templated transcription"/>
    <property type="evidence" value="ECO:0007669"/>
    <property type="project" value="InterPro"/>
</dbReference>
<reference evidence="2 3" key="1">
    <citation type="submission" date="2019-07" db="EMBL/GenBank/DDBJ databases">
        <authorList>
            <person name="Cremers G."/>
        </authorList>
    </citation>
    <scope>NUCLEOTIDE SEQUENCE [LARGE SCALE GENOMIC DNA]</scope>
</reference>
<evidence type="ECO:0000313" key="3">
    <source>
        <dbReference type="Proteomes" id="UP000334340"/>
    </source>
</evidence>
<protein>
    <submittedName>
        <fullName evidence="2">Transcriptional regulator</fullName>
    </submittedName>
</protein>
<evidence type="ECO:0000259" key="1">
    <source>
        <dbReference type="PROSITE" id="PS50943"/>
    </source>
</evidence>
<dbReference type="Gene3D" id="1.10.260.40">
    <property type="entry name" value="lambda repressor-like DNA-binding domains"/>
    <property type="match status" value="1"/>
</dbReference>
<dbReference type="PANTHER" id="PTHR40455:SF1">
    <property type="entry name" value="ANTITOXIN HIGA"/>
    <property type="match status" value="1"/>
</dbReference>
<dbReference type="EMBL" id="CABIKM010000022">
    <property type="protein sequence ID" value="VUZ85115.1"/>
    <property type="molecule type" value="Genomic_DNA"/>
</dbReference>
<dbReference type="AlphaFoldDB" id="A0A564ZIH8"/>
<dbReference type="InterPro" id="IPR039060">
    <property type="entry name" value="Antitox_HigA"/>
</dbReference>
<evidence type="ECO:0000313" key="2">
    <source>
        <dbReference type="EMBL" id="VUZ85115.1"/>
    </source>
</evidence>
<dbReference type="InterPro" id="IPR010982">
    <property type="entry name" value="Lambda_DNA-bd_dom_sf"/>
</dbReference>
<keyword evidence="3" id="KW-1185">Reference proteome</keyword>
<dbReference type="Pfam" id="PF01381">
    <property type="entry name" value="HTH_3"/>
    <property type="match status" value="1"/>
</dbReference>
<organism evidence="2 3">
    <name type="scientific">Candidatus Methylomirabilis lanthanidiphila</name>
    <dbReference type="NCBI Taxonomy" id="2211376"/>
    <lineage>
        <taxon>Bacteria</taxon>
        <taxon>Candidatus Methylomirabilota</taxon>
        <taxon>Candidatus Methylomirabilia</taxon>
        <taxon>Candidatus Methylomirabilales</taxon>
        <taxon>Candidatus Methylomirabilaceae</taxon>
        <taxon>Candidatus Methylomirabilis</taxon>
    </lineage>
</organism>
<dbReference type="PROSITE" id="PS50943">
    <property type="entry name" value="HTH_CROC1"/>
    <property type="match status" value="1"/>
</dbReference>
<dbReference type="GO" id="GO:0001046">
    <property type="term" value="F:core promoter sequence-specific DNA binding"/>
    <property type="evidence" value="ECO:0007669"/>
    <property type="project" value="TreeGrafter"/>
</dbReference>
<dbReference type="SUPFAM" id="SSF47413">
    <property type="entry name" value="lambda repressor-like DNA-binding domains"/>
    <property type="match status" value="1"/>
</dbReference>
<dbReference type="CDD" id="cd00093">
    <property type="entry name" value="HTH_XRE"/>
    <property type="match status" value="1"/>
</dbReference>
<dbReference type="InterPro" id="IPR001387">
    <property type="entry name" value="Cro/C1-type_HTH"/>
</dbReference>
<name>A0A564ZIH8_9BACT</name>